<organism evidence="6 7">
    <name type="scientific">Chitinophaga japonensis</name>
    <name type="common">Flexibacter japonensis</name>
    <dbReference type="NCBI Taxonomy" id="104662"/>
    <lineage>
        <taxon>Bacteria</taxon>
        <taxon>Pseudomonadati</taxon>
        <taxon>Bacteroidota</taxon>
        <taxon>Chitinophagia</taxon>
        <taxon>Chitinophagales</taxon>
        <taxon>Chitinophagaceae</taxon>
        <taxon>Chitinophaga</taxon>
    </lineage>
</organism>
<keyword evidence="1" id="KW-0805">Transcription regulation</keyword>
<proteinExistence type="predicted"/>
<evidence type="ECO:0000256" key="3">
    <source>
        <dbReference type="ARBA" id="ARBA00023163"/>
    </source>
</evidence>
<accession>A0A562T3E0</accession>
<keyword evidence="2 4" id="KW-0238">DNA-binding</keyword>
<keyword evidence="7" id="KW-1185">Reference proteome</keyword>
<evidence type="ECO:0000313" key="7">
    <source>
        <dbReference type="Proteomes" id="UP000316778"/>
    </source>
</evidence>
<dbReference type="PANTHER" id="PTHR30055:SF234">
    <property type="entry name" value="HTH-TYPE TRANSCRIPTIONAL REGULATOR BETI"/>
    <property type="match status" value="1"/>
</dbReference>
<evidence type="ECO:0000256" key="1">
    <source>
        <dbReference type="ARBA" id="ARBA00023015"/>
    </source>
</evidence>
<gene>
    <name evidence="6" type="ORF">LX66_2116</name>
</gene>
<dbReference type="GO" id="GO:0000976">
    <property type="term" value="F:transcription cis-regulatory region binding"/>
    <property type="evidence" value="ECO:0007669"/>
    <property type="project" value="TreeGrafter"/>
</dbReference>
<dbReference type="InterPro" id="IPR036271">
    <property type="entry name" value="Tet_transcr_reg_TetR-rel_C_sf"/>
</dbReference>
<protein>
    <submittedName>
        <fullName evidence="6">TetR family transcriptional regulator</fullName>
    </submittedName>
</protein>
<evidence type="ECO:0000256" key="4">
    <source>
        <dbReference type="PROSITE-ProRule" id="PRU00335"/>
    </source>
</evidence>
<dbReference type="PROSITE" id="PS50977">
    <property type="entry name" value="HTH_TETR_2"/>
    <property type="match status" value="1"/>
</dbReference>
<dbReference type="InterPro" id="IPR025996">
    <property type="entry name" value="MT1864/Rv1816-like_C"/>
</dbReference>
<evidence type="ECO:0000313" key="6">
    <source>
        <dbReference type="EMBL" id="TWI88042.1"/>
    </source>
</evidence>
<dbReference type="EMBL" id="VLLG01000003">
    <property type="protein sequence ID" value="TWI88042.1"/>
    <property type="molecule type" value="Genomic_DNA"/>
</dbReference>
<comment type="caution">
    <text evidence="6">The sequence shown here is derived from an EMBL/GenBank/DDBJ whole genome shotgun (WGS) entry which is preliminary data.</text>
</comment>
<dbReference type="InterPro" id="IPR009057">
    <property type="entry name" value="Homeodomain-like_sf"/>
</dbReference>
<dbReference type="AlphaFoldDB" id="A0A562T3E0"/>
<keyword evidence="3" id="KW-0804">Transcription</keyword>
<dbReference type="InterPro" id="IPR001647">
    <property type="entry name" value="HTH_TetR"/>
</dbReference>
<reference evidence="6 7" key="1">
    <citation type="journal article" date="2013" name="Stand. Genomic Sci.">
        <title>Genomic Encyclopedia of Type Strains, Phase I: The one thousand microbial genomes (KMG-I) project.</title>
        <authorList>
            <person name="Kyrpides N.C."/>
            <person name="Woyke T."/>
            <person name="Eisen J.A."/>
            <person name="Garrity G."/>
            <person name="Lilburn T.G."/>
            <person name="Beck B.J."/>
            <person name="Whitman W.B."/>
            <person name="Hugenholtz P."/>
            <person name="Klenk H.P."/>
        </authorList>
    </citation>
    <scope>NUCLEOTIDE SEQUENCE [LARGE SCALE GENOMIC DNA]</scope>
    <source>
        <strain evidence="6 7">DSM 13484</strain>
    </source>
</reference>
<dbReference type="SUPFAM" id="SSF48498">
    <property type="entry name" value="Tetracyclin repressor-like, C-terminal domain"/>
    <property type="match status" value="1"/>
</dbReference>
<dbReference type="GO" id="GO:0003700">
    <property type="term" value="F:DNA-binding transcription factor activity"/>
    <property type="evidence" value="ECO:0007669"/>
    <property type="project" value="TreeGrafter"/>
</dbReference>
<evidence type="ECO:0000259" key="5">
    <source>
        <dbReference type="PROSITE" id="PS50977"/>
    </source>
</evidence>
<dbReference type="SUPFAM" id="SSF46689">
    <property type="entry name" value="Homeodomain-like"/>
    <property type="match status" value="1"/>
</dbReference>
<evidence type="ECO:0000256" key="2">
    <source>
        <dbReference type="ARBA" id="ARBA00023125"/>
    </source>
</evidence>
<dbReference type="Pfam" id="PF00440">
    <property type="entry name" value="TetR_N"/>
    <property type="match status" value="1"/>
</dbReference>
<dbReference type="Pfam" id="PF13305">
    <property type="entry name" value="TetR_C_33"/>
    <property type="match status" value="1"/>
</dbReference>
<dbReference type="PRINTS" id="PR00455">
    <property type="entry name" value="HTHTETR"/>
</dbReference>
<dbReference type="Gene3D" id="1.10.357.10">
    <property type="entry name" value="Tetracycline Repressor, domain 2"/>
    <property type="match status" value="1"/>
</dbReference>
<dbReference type="InterPro" id="IPR050109">
    <property type="entry name" value="HTH-type_TetR-like_transc_reg"/>
</dbReference>
<feature type="domain" description="HTH tetR-type" evidence="5">
    <location>
        <begin position="27"/>
        <end position="87"/>
    </location>
</feature>
<name>A0A562T3E0_CHIJA</name>
<feature type="DNA-binding region" description="H-T-H motif" evidence="4">
    <location>
        <begin position="50"/>
        <end position="69"/>
    </location>
</feature>
<dbReference type="Proteomes" id="UP000316778">
    <property type="component" value="Unassembled WGS sequence"/>
</dbReference>
<dbReference type="PANTHER" id="PTHR30055">
    <property type="entry name" value="HTH-TYPE TRANSCRIPTIONAL REGULATOR RUTR"/>
    <property type="match status" value="1"/>
</dbReference>
<sequence>MLTVLDFLCSDRYIRMGIAERKQRQREEMRAAILEAAWKLVHEEGWQALSIRKIADAIEYSVPVVYDHFENKDAIIAEFNKKGFQLLRKQLQVARAQFTEPDQQLEAIGTGYWDFAFAQKQYYQLMFSLGVPSCESARKIPEVSACMDVIQHTIKQIIDKYRNRYADPFLKFHAFLSMIHGLVSINIIGPANKDELNRLVLKDLISGFIKGCKA</sequence>